<dbReference type="Gene3D" id="3.40.50.300">
    <property type="entry name" value="P-loop containing nucleotide triphosphate hydrolases"/>
    <property type="match status" value="2"/>
</dbReference>
<evidence type="ECO:0000259" key="6">
    <source>
        <dbReference type="PROSITE" id="PS51192"/>
    </source>
</evidence>
<keyword evidence="3 8" id="KW-0347">Helicase</keyword>
<dbReference type="CDD" id="cd18791">
    <property type="entry name" value="SF2_C_RHA"/>
    <property type="match status" value="1"/>
</dbReference>
<reference evidence="8 9" key="1">
    <citation type="submission" date="2020-02" db="EMBL/GenBank/DDBJ databases">
        <title>Shewanella WXL01 sp. nov., a marine bacterium isolated from green algae in Luhuitou Fringing Reef (Northern South China Sea).</title>
        <authorList>
            <person name="Wang X."/>
        </authorList>
    </citation>
    <scope>NUCLEOTIDE SEQUENCE [LARGE SCALE GENOMIC DNA]</scope>
    <source>
        <strain evidence="8 9">MCCC 1A01895</strain>
    </source>
</reference>
<dbReference type="SMART" id="SM00487">
    <property type="entry name" value="DEXDc"/>
    <property type="match status" value="1"/>
</dbReference>
<dbReference type="InterPro" id="IPR010225">
    <property type="entry name" value="HrpB"/>
</dbReference>
<dbReference type="GO" id="GO:0004386">
    <property type="term" value="F:helicase activity"/>
    <property type="evidence" value="ECO:0007669"/>
    <property type="project" value="UniProtKB-KW"/>
</dbReference>
<evidence type="ECO:0000256" key="5">
    <source>
        <dbReference type="SAM" id="MobiDB-lite"/>
    </source>
</evidence>
<dbReference type="Pfam" id="PF08482">
    <property type="entry name" value="HrpB_C"/>
    <property type="match status" value="1"/>
</dbReference>
<dbReference type="SMART" id="SM00490">
    <property type="entry name" value="HELICc"/>
    <property type="match status" value="1"/>
</dbReference>
<dbReference type="PIRSF" id="PIRSF005496">
    <property type="entry name" value="ATP_hel_hrpB"/>
    <property type="match status" value="1"/>
</dbReference>
<dbReference type="RefSeq" id="WP_212593255.1">
    <property type="nucleotide sequence ID" value="NZ_JAAIKR010000004.1"/>
</dbReference>
<protein>
    <submittedName>
        <fullName evidence="8">ATP-dependent helicase HrpB</fullName>
    </submittedName>
</protein>
<gene>
    <name evidence="8" type="primary">hrpB</name>
    <name evidence="8" type="ORF">G3R48_06995</name>
</gene>
<dbReference type="EMBL" id="JAAIKR010000004">
    <property type="protein sequence ID" value="MBR9727730.1"/>
    <property type="molecule type" value="Genomic_DNA"/>
</dbReference>
<keyword evidence="9" id="KW-1185">Reference proteome</keyword>
<dbReference type="InterPro" id="IPR007502">
    <property type="entry name" value="Helicase-assoc_dom"/>
</dbReference>
<dbReference type="InterPro" id="IPR014001">
    <property type="entry name" value="Helicase_ATP-bd"/>
</dbReference>
<feature type="region of interest" description="Disordered" evidence="5">
    <location>
        <begin position="828"/>
        <end position="850"/>
    </location>
</feature>
<dbReference type="NCBIfam" id="TIGR01970">
    <property type="entry name" value="DEAH_box_HrpB"/>
    <property type="match status" value="1"/>
</dbReference>
<dbReference type="PANTHER" id="PTHR43519">
    <property type="entry name" value="ATP-DEPENDENT RNA HELICASE HRPB"/>
    <property type="match status" value="1"/>
</dbReference>
<dbReference type="SMART" id="SM00847">
    <property type="entry name" value="HA2"/>
    <property type="match status" value="1"/>
</dbReference>
<evidence type="ECO:0000313" key="8">
    <source>
        <dbReference type="EMBL" id="MBR9727730.1"/>
    </source>
</evidence>
<evidence type="ECO:0000256" key="1">
    <source>
        <dbReference type="ARBA" id="ARBA00022741"/>
    </source>
</evidence>
<keyword evidence="1" id="KW-0547">Nucleotide-binding</keyword>
<dbReference type="InterPro" id="IPR001650">
    <property type="entry name" value="Helicase_C-like"/>
</dbReference>
<evidence type="ECO:0000313" key="9">
    <source>
        <dbReference type="Proteomes" id="UP000811844"/>
    </source>
</evidence>
<dbReference type="Pfam" id="PF00270">
    <property type="entry name" value="DEAD"/>
    <property type="match status" value="1"/>
</dbReference>
<comment type="caution">
    <text evidence="8">The sequence shown here is derived from an EMBL/GenBank/DDBJ whole genome shotgun (WGS) entry which is preliminary data.</text>
</comment>
<sequence>MNYSINDAQRLPVASIFAPLRQALQSHQQVIIEAPTGAGKSTALPLEMLSWPELSGKILMLEPRRVATRNVAAFIAKCLAEPLGKQVGYRVRGEAQVSKETRLEVVTEGILTSMIQQDPELTGIDTIIFDEIHERHLTTDIGLALALEVQQSWREDLKIVAMSATLSGLPLQSLMPKAIHLCSEGRSFPIEVDYRPALSQQPWLNHLAKVILELVSGASSYQREYSQGSILIFLPGKGEIQRLAHLLSAIPRHYIICPLYGDLSPSAQQQAVAAAPTGMQKIVLATNVAESSLTIDGVSVVIDSGYQREASFNPKNGVTRLALKRISQASAAQRSGRAGRLSNGLSIRLWSHEEQGRLPVTQVPEISQSELTQVVFECAQWGERQLNNLPLLTPAPRINEQLAWGLLQQLQLVDNNNKLTPLGNKAYALGVHPRLAFMLLQAQTIAANRQQPTLVVLACCIAAIIDARALPRKGIDIHAYLPLALQGSMKQQVHRWLTKLQQPCELDGLLQWATDSDISLLVALAFPDRIARARGQSGFLLSHGCGVTVAPEEALANEPWIVVADFQEHDNHRSGRVYLACKLTPALFEHELAHLVTQSQTSHWDEAKGRFVAQRMTQIGHLVLNTQAISAINQELIVAALLEQVRQKGLILLHRYDELIQLQCRVALAQQYDQIQTWPDISEQQLISSLDHWLAPYLSDIKSMARLAKLDVCQLVLNQLPWSLQQTLNERVPTHWPMLTGTNAPIHYQIDPSTQKQASSIKGLIRVRLQEALGMTQSPMLFNGKVALTMELLSPAQRQIALTADLASFWQGPYEHLKKEMKGRYPKHLWPDDPANTPPTKMTKKKTLGL</sequence>
<dbReference type="Gene3D" id="1.20.120.1080">
    <property type="match status" value="1"/>
</dbReference>
<dbReference type="SUPFAM" id="SSF52540">
    <property type="entry name" value="P-loop containing nucleoside triphosphate hydrolases"/>
    <property type="match status" value="1"/>
</dbReference>
<feature type="domain" description="Helicase C-terminal" evidence="7">
    <location>
        <begin position="206"/>
        <end position="382"/>
    </location>
</feature>
<dbReference type="PANTHER" id="PTHR43519:SF1">
    <property type="entry name" value="ATP-DEPENDENT RNA HELICASE HRPB"/>
    <property type="match status" value="1"/>
</dbReference>
<keyword evidence="2" id="KW-0378">Hydrolase</keyword>
<dbReference type="Proteomes" id="UP000811844">
    <property type="component" value="Unassembled WGS sequence"/>
</dbReference>
<dbReference type="InterPro" id="IPR027417">
    <property type="entry name" value="P-loop_NTPase"/>
</dbReference>
<proteinExistence type="predicted"/>
<accession>A0ABS5I310</accession>
<organism evidence="8 9">
    <name type="scientific">Shewanella intestini</name>
    <dbReference type="NCBI Taxonomy" id="2017544"/>
    <lineage>
        <taxon>Bacteria</taxon>
        <taxon>Pseudomonadati</taxon>
        <taxon>Pseudomonadota</taxon>
        <taxon>Gammaproteobacteria</taxon>
        <taxon>Alteromonadales</taxon>
        <taxon>Shewanellaceae</taxon>
        <taxon>Shewanella</taxon>
    </lineage>
</organism>
<dbReference type="Pfam" id="PF00271">
    <property type="entry name" value="Helicase_C"/>
    <property type="match status" value="1"/>
</dbReference>
<dbReference type="InterPro" id="IPR011545">
    <property type="entry name" value="DEAD/DEAH_box_helicase_dom"/>
</dbReference>
<dbReference type="Pfam" id="PF24473">
    <property type="entry name" value="CON_HrpB"/>
    <property type="match status" value="1"/>
</dbReference>
<evidence type="ECO:0000256" key="2">
    <source>
        <dbReference type="ARBA" id="ARBA00022801"/>
    </source>
</evidence>
<feature type="domain" description="Helicase ATP-binding" evidence="6">
    <location>
        <begin position="21"/>
        <end position="184"/>
    </location>
</feature>
<dbReference type="PROSITE" id="PS51194">
    <property type="entry name" value="HELICASE_CTER"/>
    <property type="match status" value="1"/>
</dbReference>
<evidence type="ECO:0000256" key="3">
    <source>
        <dbReference type="ARBA" id="ARBA00022806"/>
    </source>
</evidence>
<dbReference type="InterPro" id="IPR056329">
    <property type="entry name" value="CON_HrpB"/>
</dbReference>
<dbReference type="PROSITE" id="PS51192">
    <property type="entry name" value="HELICASE_ATP_BIND_1"/>
    <property type="match status" value="1"/>
</dbReference>
<evidence type="ECO:0000256" key="4">
    <source>
        <dbReference type="ARBA" id="ARBA00022840"/>
    </source>
</evidence>
<name>A0ABS5I310_9GAMM</name>
<dbReference type="InterPro" id="IPR013689">
    <property type="entry name" value="RNA_helicase_ATP-dep_HrpB_C"/>
</dbReference>
<dbReference type="InterPro" id="IPR049614">
    <property type="entry name" value="HrpB_DEXH"/>
</dbReference>
<keyword evidence="4" id="KW-0067">ATP-binding</keyword>
<evidence type="ECO:0000259" key="7">
    <source>
        <dbReference type="PROSITE" id="PS51194"/>
    </source>
</evidence>
<dbReference type="CDD" id="cd17990">
    <property type="entry name" value="DEXHc_HrpB"/>
    <property type="match status" value="1"/>
</dbReference>